<sequence>MWCTLFKLSKNKSFPNHSWRGRTAGASSRSVLRNLISFRWSHREEEIWDIGCRRLEVYLPTSGDTCRPDLISPDFPFWILFKKIREALVPAVRSGLRGSISLEDAATTRVQCAFWGARGGVSGEGGPSGVRPEIIRFGGVDQRENPSLDYLKALKKISGMDSKLRRMGKGLDLEIPVRFYYLLAPLDSLKTIVMTERTVHEEWRTYEQSPKKKEDAAPECLRCTFVLKPTIVIFNDFTMVEDMVKQVKEMVAHNTHFSQLSLWLERYRGCVSKDVIGQLMALLLATTESTSWGAGERCSLGDSSMESTTLPIGTLHLECPDSLENFEMEGVCSAMAVNRTTTKASLRLEMDPDNRATSRHWWKWFAYALFSKRARACSSLKELSLISIGIILRSEHPEEDLYGCPRGKLDERNAVLKKGVPIYWRLNNRGMPRRGSGPLSFEPDRASIRTFSDDGEGELVNAMVPGFGRCQVRRSDLLFADIGVEDSGTCGVTSLHLGFNRFDPFEASGLPQFLSVVGPSLKFLALNNIRDEIHDSAVLRSCPNLEELALYGVDLRLNFADYRVSNLSLPEITYTQNVETPCTKDNGTGPARSFEDPIVCCTSSTAGSISSAYS</sequence>
<name>G5A8I3_PHYSP</name>
<dbReference type="SUPFAM" id="SSF52047">
    <property type="entry name" value="RNI-like"/>
    <property type="match status" value="1"/>
</dbReference>
<dbReference type="GeneID" id="20642679"/>
<dbReference type="EMBL" id="JH159161">
    <property type="protein sequence ID" value="EGZ08209.1"/>
    <property type="molecule type" value="Genomic_DNA"/>
</dbReference>
<evidence type="ECO:0000313" key="2">
    <source>
        <dbReference type="Proteomes" id="UP000002640"/>
    </source>
</evidence>
<dbReference type="RefSeq" id="XP_009536381.1">
    <property type="nucleotide sequence ID" value="XM_009538086.1"/>
</dbReference>
<dbReference type="Proteomes" id="UP000002640">
    <property type="component" value="Unassembled WGS sequence"/>
</dbReference>
<protein>
    <submittedName>
        <fullName evidence="1">Uncharacterized protein</fullName>
    </submittedName>
</protein>
<evidence type="ECO:0000313" key="1">
    <source>
        <dbReference type="EMBL" id="EGZ08209.1"/>
    </source>
</evidence>
<organism evidence="1 2">
    <name type="scientific">Phytophthora sojae (strain P6497)</name>
    <name type="common">Soybean stem and root rot agent</name>
    <name type="synonym">Phytophthora megasperma f. sp. glycines</name>
    <dbReference type="NCBI Taxonomy" id="1094619"/>
    <lineage>
        <taxon>Eukaryota</taxon>
        <taxon>Sar</taxon>
        <taxon>Stramenopiles</taxon>
        <taxon>Oomycota</taxon>
        <taxon>Peronosporomycetes</taxon>
        <taxon>Peronosporales</taxon>
        <taxon>Peronosporaceae</taxon>
        <taxon>Phytophthora</taxon>
    </lineage>
</organism>
<reference evidence="1 2" key="1">
    <citation type="journal article" date="2006" name="Science">
        <title>Phytophthora genome sequences uncover evolutionary origins and mechanisms of pathogenesis.</title>
        <authorList>
            <person name="Tyler B.M."/>
            <person name="Tripathy S."/>
            <person name="Zhang X."/>
            <person name="Dehal P."/>
            <person name="Jiang R.H."/>
            <person name="Aerts A."/>
            <person name="Arredondo F.D."/>
            <person name="Baxter L."/>
            <person name="Bensasson D."/>
            <person name="Beynon J.L."/>
            <person name="Chapman J."/>
            <person name="Damasceno C.M."/>
            <person name="Dorrance A.E."/>
            <person name="Dou D."/>
            <person name="Dickerman A.W."/>
            <person name="Dubchak I.L."/>
            <person name="Garbelotto M."/>
            <person name="Gijzen M."/>
            <person name="Gordon S.G."/>
            <person name="Govers F."/>
            <person name="Grunwald N.J."/>
            <person name="Huang W."/>
            <person name="Ivors K.L."/>
            <person name="Jones R.W."/>
            <person name="Kamoun S."/>
            <person name="Krampis K."/>
            <person name="Lamour K.H."/>
            <person name="Lee M.K."/>
            <person name="McDonald W.H."/>
            <person name="Medina M."/>
            <person name="Meijer H.J."/>
            <person name="Nordberg E.K."/>
            <person name="Maclean D.J."/>
            <person name="Ospina-Giraldo M.D."/>
            <person name="Morris P.F."/>
            <person name="Phuntumart V."/>
            <person name="Putnam N.H."/>
            <person name="Rash S."/>
            <person name="Rose J.K."/>
            <person name="Sakihama Y."/>
            <person name="Salamov A.A."/>
            <person name="Savidor A."/>
            <person name="Scheuring C.F."/>
            <person name="Smith B.M."/>
            <person name="Sobral B.W."/>
            <person name="Terry A."/>
            <person name="Torto-Alalibo T.A."/>
            <person name="Win J."/>
            <person name="Xu Z."/>
            <person name="Zhang H."/>
            <person name="Grigoriev I.V."/>
            <person name="Rokhsar D.S."/>
            <person name="Boore J.L."/>
        </authorList>
    </citation>
    <scope>NUCLEOTIDE SEQUENCE [LARGE SCALE GENOMIC DNA]</scope>
    <source>
        <strain evidence="1 2">P6497</strain>
    </source>
</reference>
<gene>
    <name evidence="1" type="ORF">PHYSODRAFT_306231</name>
</gene>
<dbReference type="KEGG" id="psoj:PHYSODRAFT_306231"/>
<proteinExistence type="predicted"/>
<dbReference type="InParanoid" id="G5A8I3"/>
<accession>G5A8I3</accession>
<dbReference type="AlphaFoldDB" id="G5A8I3"/>
<keyword evidence="2" id="KW-1185">Reference proteome</keyword>